<proteinExistence type="predicted"/>
<evidence type="ECO:0000313" key="2">
    <source>
        <dbReference type="Proteomes" id="UP000287033"/>
    </source>
</evidence>
<keyword evidence="2" id="KW-1185">Reference proteome</keyword>
<organism evidence="1 2">
    <name type="scientific">Chiloscyllium punctatum</name>
    <name type="common">Brownbanded bambooshark</name>
    <name type="synonym">Hemiscyllium punctatum</name>
    <dbReference type="NCBI Taxonomy" id="137246"/>
    <lineage>
        <taxon>Eukaryota</taxon>
        <taxon>Metazoa</taxon>
        <taxon>Chordata</taxon>
        <taxon>Craniata</taxon>
        <taxon>Vertebrata</taxon>
        <taxon>Chondrichthyes</taxon>
        <taxon>Elasmobranchii</taxon>
        <taxon>Galeomorphii</taxon>
        <taxon>Galeoidea</taxon>
        <taxon>Orectolobiformes</taxon>
        <taxon>Hemiscylliidae</taxon>
        <taxon>Chiloscyllium</taxon>
    </lineage>
</organism>
<dbReference type="AlphaFoldDB" id="A0A401S8P0"/>
<sequence length="82" mass="9056">MDGASCQTPLRSQCPGERAELQVSVRTVRSHPRTLQKPFAVTCEVHDQSLQEQRSGTGRVKRTHLGVASLETVHIVCMSKTL</sequence>
<protein>
    <submittedName>
        <fullName evidence="1">Uncharacterized protein</fullName>
    </submittedName>
</protein>
<gene>
    <name evidence="1" type="ORF">chiPu_0005184</name>
</gene>
<reference evidence="1 2" key="1">
    <citation type="journal article" date="2018" name="Nat. Ecol. Evol.">
        <title>Shark genomes provide insights into elasmobranch evolution and the origin of vertebrates.</title>
        <authorList>
            <person name="Hara Y"/>
            <person name="Yamaguchi K"/>
            <person name="Onimaru K"/>
            <person name="Kadota M"/>
            <person name="Koyanagi M"/>
            <person name="Keeley SD"/>
            <person name="Tatsumi K"/>
            <person name="Tanaka K"/>
            <person name="Motone F"/>
            <person name="Kageyama Y"/>
            <person name="Nozu R"/>
            <person name="Adachi N"/>
            <person name="Nishimura O"/>
            <person name="Nakagawa R"/>
            <person name="Tanegashima C"/>
            <person name="Kiyatake I"/>
            <person name="Matsumoto R"/>
            <person name="Murakumo K"/>
            <person name="Nishida K"/>
            <person name="Terakita A"/>
            <person name="Kuratani S"/>
            <person name="Sato K"/>
            <person name="Hyodo S Kuraku.S."/>
        </authorList>
    </citation>
    <scope>NUCLEOTIDE SEQUENCE [LARGE SCALE GENOMIC DNA]</scope>
</reference>
<dbReference type="Proteomes" id="UP000287033">
    <property type="component" value="Unassembled WGS sequence"/>
</dbReference>
<dbReference type="EMBL" id="BEZZ01000137">
    <property type="protein sequence ID" value="GCC26764.1"/>
    <property type="molecule type" value="Genomic_DNA"/>
</dbReference>
<name>A0A401S8P0_CHIPU</name>
<evidence type="ECO:0000313" key="1">
    <source>
        <dbReference type="EMBL" id="GCC26764.1"/>
    </source>
</evidence>
<accession>A0A401S8P0</accession>
<comment type="caution">
    <text evidence="1">The sequence shown here is derived from an EMBL/GenBank/DDBJ whole genome shotgun (WGS) entry which is preliminary data.</text>
</comment>